<dbReference type="Pfam" id="PF07478">
    <property type="entry name" value="Dala_Dala_lig_C"/>
    <property type="match status" value="1"/>
</dbReference>
<dbReference type="PROSITE" id="PS50975">
    <property type="entry name" value="ATP_GRASP"/>
    <property type="match status" value="1"/>
</dbReference>
<evidence type="ECO:0000313" key="6">
    <source>
        <dbReference type="Proteomes" id="UP000318297"/>
    </source>
</evidence>
<dbReference type="Gene3D" id="3.30.1490.20">
    <property type="entry name" value="ATP-grasp fold, A domain"/>
    <property type="match status" value="1"/>
</dbReference>
<dbReference type="OrthoDB" id="5420347at2"/>
<organism evidence="5 6">
    <name type="scientific">Rudaeicoccus suwonensis</name>
    <dbReference type="NCBI Taxonomy" id="657409"/>
    <lineage>
        <taxon>Bacteria</taxon>
        <taxon>Bacillati</taxon>
        <taxon>Actinomycetota</taxon>
        <taxon>Actinomycetes</taxon>
        <taxon>Micrococcales</taxon>
        <taxon>Dermacoccaceae</taxon>
        <taxon>Rudaeicoccus</taxon>
    </lineage>
</organism>
<dbReference type="PANTHER" id="PTHR23132">
    <property type="entry name" value="D-ALANINE--D-ALANINE LIGASE"/>
    <property type="match status" value="1"/>
</dbReference>
<protein>
    <submittedName>
        <fullName evidence="5">D-aspartate ligase</fullName>
    </submittedName>
</protein>
<dbReference type="Proteomes" id="UP000318297">
    <property type="component" value="Unassembled WGS sequence"/>
</dbReference>
<keyword evidence="3" id="KW-0067">ATP-binding</keyword>
<keyword evidence="3" id="KW-0547">Nucleotide-binding</keyword>
<evidence type="ECO:0000256" key="1">
    <source>
        <dbReference type="ARBA" id="ARBA00010871"/>
    </source>
</evidence>
<dbReference type="InterPro" id="IPR011761">
    <property type="entry name" value="ATP-grasp"/>
</dbReference>
<proteinExistence type="inferred from homology"/>
<dbReference type="GO" id="GO:0008716">
    <property type="term" value="F:D-alanine-D-alanine ligase activity"/>
    <property type="evidence" value="ECO:0007669"/>
    <property type="project" value="InterPro"/>
</dbReference>
<dbReference type="InterPro" id="IPR013815">
    <property type="entry name" value="ATP_grasp_subdomain_1"/>
</dbReference>
<evidence type="ECO:0000259" key="4">
    <source>
        <dbReference type="PROSITE" id="PS50975"/>
    </source>
</evidence>
<dbReference type="EMBL" id="VIVQ01000001">
    <property type="protein sequence ID" value="TWE13098.1"/>
    <property type="molecule type" value="Genomic_DNA"/>
</dbReference>
<comment type="similarity">
    <text evidence="1">Belongs to the D-alanine--D-alanine ligase family.</text>
</comment>
<dbReference type="RefSeq" id="WP_145227512.1">
    <property type="nucleotide sequence ID" value="NZ_VIVQ01000001.1"/>
</dbReference>
<evidence type="ECO:0000313" key="5">
    <source>
        <dbReference type="EMBL" id="TWE13098.1"/>
    </source>
</evidence>
<dbReference type="InterPro" id="IPR011095">
    <property type="entry name" value="Dala_Dala_lig_C"/>
</dbReference>
<dbReference type="GO" id="GO:0046872">
    <property type="term" value="F:metal ion binding"/>
    <property type="evidence" value="ECO:0007669"/>
    <property type="project" value="InterPro"/>
</dbReference>
<feature type="domain" description="ATP-grasp" evidence="4">
    <location>
        <begin position="125"/>
        <end position="324"/>
    </location>
</feature>
<dbReference type="SUPFAM" id="SSF56059">
    <property type="entry name" value="Glutathione synthetase ATP-binding domain-like"/>
    <property type="match status" value="1"/>
</dbReference>
<dbReference type="PANTHER" id="PTHR23132:SF23">
    <property type="entry name" value="D-ALANINE--D-ALANINE LIGASE B"/>
    <property type="match status" value="1"/>
</dbReference>
<evidence type="ECO:0000256" key="2">
    <source>
        <dbReference type="ARBA" id="ARBA00022598"/>
    </source>
</evidence>
<accession>A0A561EBW3</accession>
<keyword evidence="6" id="KW-1185">Reference proteome</keyword>
<gene>
    <name evidence="5" type="ORF">BKA23_1927</name>
</gene>
<comment type="caution">
    <text evidence="5">The sequence shown here is derived from an EMBL/GenBank/DDBJ whole genome shotgun (WGS) entry which is preliminary data.</text>
</comment>
<evidence type="ECO:0000256" key="3">
    <source>
        <dbReference type="PROSITE-ProRule" id="PRU00409"/>
    </source>
</evidence>
<sequence length="406" mass="44842">MTYGNDDFVPVILGSGLNAYNIARSLREVFGVRSLAIGRFASRETAHSQIIDVRVVPGLGEADVVIQTLRDVAAEFTGRKLVLFPTIEFYTNVVLRNRAELDQLFLIPLVSTEVADRLMDKTDFYRTCADLGVPHPKTVVVEPDSSIDVDGMPFDYPVIVKPADTDSYPRLSFAGKQKVYLVNDGAELTDLCARIFAAGYTGNLIVQEYLSGDESVMQVANSYSDTTGSARVISAGQVVLTEYNPVLIGNNNAIIPINDDALTSAIRTFLDGVGYVGLANFDVMVDERTGESKLLEVNLRPGATSYYTMAGGLNLIATAVHDLVYDRRDEFTSAQQERLWVNVPYPVVLRYAPPSLRTQLRRAAKLGRIHTLDYGPDLSRQRRLDIARINARHCLDYIKFSKSSLG</sequence>
<dbReference type="Gene3D" id="3.30.470.20">
    <property type="entry name" value="ATP-grasp fold, B domain"/>
    <property type="match status" value="1"/>
</dbReference>
<name>A0A561EBW3_9MICO</name>
<keyword evidence="2 5" id="KW-0436">Ligase</keyword>
<dbReference type="GO" id="GO:0005524">
    <property type="term" value="F:ATP binding"/>
    <property type="evidence" value="ECO:0007669"/>
    <property type="project" value="UniProtKB-UniRule"/>
</dbReference>
<dbReference type="AlphaFoldDB" id="A0A561EBW3"/>
<reference evidence="5 6" key="1">
    <citation type="submission" date="2019-06" db="EMBL/GenBank/DDBJ databases">
        <title>Sequencing the genomes of 1000 actinobacteria strains.</title>
        <authorList>
            <person name="Klenk H.-P."/>
        </authorList>
    </citation>
    <scope>NUCLEOTIDE SEQUENCE [LARGE SCALE GENOMIC DNA]</scope>
    <source>
        <strain evidence="5 6">DSM 19560</strain>
    </source>
</reference>